<evidence type="ECO:0000256" key="3">
    <source>
        <dbReference type="ARBA" id="ARBA00022989"/>
    </source>
</evidence>
<organism evidence="7 8">
    <name type="scientific">Paenibacillus filicis</name>
    <dbReference type="NCBI Taxonomy" id="669464"/>
    <lineage>
        <taxon>Bacteria</taxon>
        <taxon>Bacillati</taxon>
        <taxon>Bacillota</taxon>
        <taxon>Bacilli</taxon>
        <taxon>Bacillales</taxon>
        <taxon>Paenibacillaceae</taxon>
        <taxon>Paenibacillus</taxon>
    </lineage>
</organism>
<dbReference type="EMBL" id="JBBPCC010000027">
    <property type="protein sequence ID" value="MEK8132205.1"/>
    <property type="molecule type" value="Genomic_DNA"/>
</dbReference>
<evidence type="ECO:0000259" key="6">
    <source>
        <dbReference type="Pfam" id="PF12698"/>
    </source>
</evidence>
<feature type="transmembrane region" description="Helical" evidence="5">
    <location>
        <begin position="266"/>
        <end position="286"/>
    </location>
</feature>
<evidence type="ECO:0000313" key="8">
    <source>
        <dbReference type="Proteomes" id="UP001469365"/>
    </source>
</evidence>
<feature type="transmembrane region" description="Helical" evidence="5">
    <location>
        <begin position="192"/>
        <end position="212"/>
    </location>
</feature>
<dbReference type="PANTHER" id="PTHR43077:SF10">
    <property type="entry name" value="TRANSPORT PERMEASE PROTEIN"/>
    <property type="match status" value="1"/>
</dbReference>
<dbReference type="PANTHER" id="PTHR43077">
    <property type="entry name" value="TRANSPORT PERMEASE YVFS-RELATED"/>
    <property type="match status" value="1"/>
</dbReference>
<name>A0ABU9DTK4_9BACL</name>
<dbReference type="Proteomes" id="UP001469365">
    <property type="component" value="Unassembled WGS sequence"/>
</dbReference>
<dbReference type="InterPro" id="IPR013525">
    <property type="entry name" value="ABC2_TM"/>
</dbReference>
<sequence>MLHALQAYLKKPATIIGIMLLLMFQVIFSIIWMTGYSGINDNTSKLSIAIVNEDQGAGAKLSEQLASSLPFHMVTGISLEEAQASLDRREVQMVLQVPADFSKQLQSQGQQAELRYTINESNPMMIKSVMQSVAAGITASVGHQATIQGTEAVLKQANVPAAQAQGIAQGVVGKVKSNLTYTNPVQGMNNQMVPMMMVLASFVGAMIMGMNLQQATDMIGPGIPRWSKFGARVVINVSSAIVVSLVGSALIAGLGGQHAGGFLSVWLFQALFLLTFMFFAQMFLIVFGMAGMLFNMTLLSLQLVTSGAMVPRELLGGFYQGLSPYLPATYAVDGSMNLLFGGPSVASDVLSLTVILAASVLVSLTATGLRKQAARAGAPAAVPAGPNIPAN</sequence>
<protein>
    <submittedName>
        <fullName evidence="7">ABC transporter permease</fullName>
    </submittedName>
</protein>
<comment type="subcellular location">
    <subcellularLocation>
        <location evidence="1">Membrane</location>
        <topology evidence="1">Multi-pass membrane protein</topology>
    </subcellularLocation>
</comment>
<keyword evidence="8" id="KW-1185">Reference proteome</keyword>
<feature type="transmembrane region" description="Helical" evidence="5">
    <location>
        <begin position="12"/>
        <end position="33"/>
    </location>
</feature>
<evidence type="ECO:0000256" key="1">
    <source>
        <dbReference type="ARBA" id="ARBA00004141"/>
    </source>
</evidence>
<evidence type="ECO:0000256" key="2">
    <source>
        <dbReference type="ARBA" id="ARBA00022692"/>
    </source>
</evidence>
<evidence type="ECO:0000313" key="7">
    <source>
        <dbReference type="EMBL" id="MEK8132205.1"/>
    </source>
</evidence>
<reference evidence="7 8" key="1">
    <citation type="submission" date="2024-04" db="EMBL/GenBank/DDBJ databases">
        <title>draft genome sequnece of Paenibacillus filicis.</title>
        <authorList>
            <person name="Kim D.-U."/>
        </authorList>
    </citation>
    <scope>NUCLEOTIDE SEQUENCE [LARGE SCALE GENOMIC DNA]</scope>
    <source>
        <strain evidence="7 8">KACC14197</strain>
    </source>
</reference>
<accession>A0ABU9DTK4</accession>
<evidence type="ECO:0000256" key="5">
    <source>
        <dbReference type="SAM" id="Phobius"/>
    </source>
</evidence>
<evidence type="ECO:0000256" key="4">
    <source>
        <dbReference type="ARBA" id="ARBA00023136"/>
    </source>
</evidence>
<dbReference type="Pfam" id="PF12698">
    <property type="entry name" value="ABC2_membrane_3"/>
    <property type="match status" value="1"/>
</dbReference>
<proteinExistence type="predicted"/>
<feature type="transmembrane region" description="Helical" evidence="5">
    <location>
        <begin position="233"/>
        <end position="254"/>
    </location>
</feature>
<feature type="transmembrane region" description="Helical" evidence="5">
    <location>
        <begin position="293"/>
        <end position="310"/>
    </location>
</feature>
<gene>
    <name evidence="7" type="ORF">WMW72_30335</name>
</gene>
<keyword evidence="2 5" id="KW-0812">Transmembrane</keyword>
<keyword evidence="3 5" id="KW-1133">Transmembrane helix</keyword>
<feature type="transmembrane region" description="Helical" evidence="5">
    <location>
        <begin position="349"/>
        <end position="369"/>
    </location>
</feature>
<dbReference type="RefSeq" id="WP_341419332.1">
    <property type="nucleotide sequence ID" value="NZ_JBBPCC010000027.1"/>
</dbReference>
<dbReference type="Gene3D" id="3.40.1710.10">
    <property type="entry name" value="abc type-2 transporter like domain"/>
    <property type="match status" value="1"/>
</dbReference>
<keyword evidence="4 5" id="KW-0472">Membrane</keyword>
<feature type="domain" description="ABC-2 type transporter transmembrane" evidence="6">
    <location>
        <begin position="18"/>
        <end position="365"/>
    </location>
</feature>
<dbReference type="InterPro" id="IPR051328">
    <property type="entry name" value="T7SS_ABC-Transporter"/>
</dbReference>
<comment type="caution">
    <text evidence="7">The sequence shown here is derived from an EMBL/GenBank/DDBJ whole genome shotgun (WGS) entry which is preliminary data.</text>
</comment>